<reference evidence="3" key="1">
    <citation type="journal article" date="2020" name="bioRxiv">
        <title>Hybrid origin of Populus tomentosa Carr. identified through genome sequencing and phylogenomic analysis.</title>
        <authorList>
            <person name="An X."/>
            <person name="Gao K."/>
            <person name="Chen Z."/>
            <person name="Li J."/>
            <person name="Yang X."/>
            <person name="Yang X."/>
            <person name="Zhou J."/>
            <person name="Guo T."/>
            <person name="Zhao T."/>
            <person name="Huang S."/>
            <person name="Miao D."/>
            <person name="Khan W.U."/>
            <person name="Rao P."/>
            <person name="Ye M."/>
            <person name="Lei B."/>
            <person name="Liao W."/>
            <person name="Wang J."/>
            <person name="Ji L."/>
            <person name="Li Y."/>
            <person name="Guo B."/>
            <person name="Mustafa N.S."/>
            <person name="Li S."/>
            <person name="Yun Q."/>
            <person name="Keller S.R."/>
            <person name="Mao J."/>
            <person name="Zhang R."/>
            <person name="Strauss S.H."/>
        </authorList>
    </citation>
    <scope>NUCLEOTIDE SEQUENCE</scope>
    <source>
        <strain evidence="3">GM15</strain>
        <tissue evidence="3">Leaf</tissue>
    </source>
</reference>
<dbReference type="PANTHER" id="PTHR33116">
    <property type="entry name" value="REVERSE TRANSCRIPTASE ZINC-BINDING DOMAIN-CONTAINING PROTEIN-RELATED-RELATED"/>
    <property type="match status" value="1"/>
</dbReference>
<gene>
    <name evidence="3" type="ORF">POTOM_013110</name>
</gene>
<evidence type="ECO:0000313" key="4">
    <source>
        <dbReference type="Proteomes" id="UP000886885"/>
    </source>
</evidence>
<comment type="caution">
    <text evidence="3">The sequence shown here is derived from an EMBL/GenBank/DDBJ whole genome shotgun (WGS) entry which is preliminary data.</text>
</comment>
<feature type="compositionally biased region" description="Polar residues" evidence="1">
    <location>
        <begin position="432"/>
        <end position="441"/>
    </location>
</feature>
<dbReference type="Pfam" id="PF03372">
    <property type="entry name" value="Exo_endo_phos"/>
    <property type="match status" value="1"/>
</dbReference>
<dbReference type="PANTHER" id="PTHR33116:SF78">
    <property type="entry name" value="OS12G0587133 PROTEIN"/>
    <property type="match status" value="1"/>
</dbReference>
<accession>A0A8X8A204</accession>
<feature type="region of interest" description="Disordered" evidence="1">
    <location>
        <begin position="428"/>
        <end position="450"/>
    </location>
</feature>
<sequence>MVTTTRRMIQYNSTDEDKEWLYRSLVGNILPNVDVTTLEAIVLKSSVKAVSFCFLGASHVIITYRDQLASVQEQRNKVSMLHSLFSNLRQWETRTRAYDRFAWISIFGLPMEGWNRNCINILLQSWGNIIGYDTSCVSQGSISGIRVLIQTTKLEPLHDQVLLQLGGVQVEVSLKEIKGEFIPSLTIVKHSMDVSLCSRSVISDDDEDDFCEETNRAATTHIETKQRPKFEYEFTDLLGTQIQIASTLTTSEVSPLYLYPEITEIYRHVGLSDESTYEGNNQLALVPYVCVEVDSVACREVAVQQVSCFTAKDGLNQHINYDSGLLKKMGRKKKQKSSSMGPETNRDSTSIKPSFTTFITPIADKYELSSLEVGNRKTQSLRRRKSRQMGNHSDKQSETVIVEYSVFDNGIKNRNVIIKAGKELIGEDEASSSRYRPNTNAGDEANKPAHSDNWAEVTTCWEVGKAILQRHDDSTLMTQTLEKKRCLRNLGRKFNLHILGILETKLETLNDFTITAIWGRHPKAWYAVPSLGLSGGILCIWNPDLFCVSSCSVAMNGCILHIEGTFTRSNLDCLVSFVYALNVGNLKNELWTYLVTFRDSVSKPWCLAGDFNETLFPSDRKDGSQITSSMTRFKNCIDGYNLIELPLNGRKFTWSRGNAASRIDRIFLSGDWLQAFPSSTLFGLSKYSSDHRPLHLLLDSTNWGQKPFRFMNCWWLASDFRIMIQSFWSSITVSKSGTRKMVPALKKLKERCWQWSKATVGSMNNRIEELELEADSMDRQNECRVLTVDELIRTHACNFTAQLLRCKQDQLPLMYLGLPIGGNLGRTTIWNPILRNISCRLASWKGRFLSIGGRLCLIKSMPSNLPIYYLSMFPMPAMVASKIDKKLRSFLWSGNEERHKICNLKWATVTLPKHAGGLGIGSLRDKNTTLLFKWLWRFGLEESSM</sequence>
<dbReference type="GO" id="GO:0003824">
    <property type="term" value="F:catalytic activity"/>
    <property type="evidence" value="ECO:0007669"/>
    <property type="project" value="InterPro"/>
</dbReference>
<evidence type="ECO:0000313" key="3">
    <source>
        <dbReference type="EMBL" id="KAG6780256.1"/>
    </source>
</evidence>
<dbReference type="Proteomes" id="UP000886885">
    <property type="component" value="Chromosome 3D"/>
</dbReference>
<feature type="region of interest" description="Disordered" evidence="1">
    <location>
        <begin position="330"/>
        <end position="352"/>
    </location>
</feature>
<organism evidence="3 4">
    <name type="scientific">Populus tomentosa</name>
    <name type="common">Chinese white poplar</name>
    <dbReference type="NCBI Taxonomy" id="118781"/>
    <lineage>
        <taxon>Eukaryota</taxon>
        <taxon>Viridiplantae</taxon>
        <taxon>Streptophyta</taxon>
        <taxon>Embryophyta</taxon>
        <taxon>Tracheophyta</taxon>
        <taxon>Spermatophyta</taxon>
        <taxon>Magnoliopsida</taxon>
        <taxon>eudicotyledons</taxon>
        <taxon>Gunneridae</taxon>
        <taxon>Pentapetalae</taxon>
        <taxon>rosids</taxon>
        <taxon>fabids</taxon>
        <taxon>Malpighiales</taxon>
        <taxon>Salicaceae</taxon>
        <taxon>Saliceae</taxon>
        <taxon>Populus</taxon>
    </lineage>
</organism>
<dbReference type="OrthoDB" id="1743609at2759"/>
<feature type="region of interest" description="Disordered" evidence="1">
    <location>
        <begin position="376"/>
        <end position="396"/>
    </location>
</feature>
<name>A0A8X8A204_POPTO</name>
<dbReference type="EMBL" id="JAAWWB010000006">
    <property type="protein sequence ID" value="KAG6780256.1"/>
    <property type="molecule type" value="Genomic_DNA"/>
</dbReference>
<proteinExistence type="predicted"/>
<keyword evidence="4" id="KW-1185">Reference proteome</keyword>
<protein>
    <recommendedName>
        <fullName evidence="2">Endonuclease/exonuclease/phosphatase domain-containing protein</fullName>
    </recommendedName>
</protein>
<evidence type="ECO:0000259" key="2">
    <source>
        <dbReference type="Pfam" id="PF03372"/>
    </source>
</evidence>
<evidence type="ECO:0000256" key="1">
    <source>
        <dbReference type="SAM" id="MobiDB-lite"/>
    </source>
</evidence>
<feature type="domain" description="Endonuclease/exonuclease/phosphatase" evidence="2">
    <location>
        <begin position="484"/>
        <end position="691"/>
    </location>
</feature>
<dbReference type="InterPro" id="IPR005135">
    <property type="entry name" value="Endo/exonuclease/phosphatase"/>
</dbReference>
<dbReference type="AlphaFoldDB" id="A0A8X8A204"/>